<evidence type="ECO:0000256" key="5">
    <source>
        <dbReference type="ARBA" id="ARBA00022692"/>
    </source>
</evidence>
<accession>A0A853C8E9</accession>
<keyword evidence="9" id="KW-0406">Ion transport</keyword>
<dbReference type="Proteomes" id="UP000541969">
    <property type="component" value="Unassembled WGS sequence"/>
</dbReference>
<sequence length="201" mass="22024">MRSERGLDRFVTFLDAVVAIAITLLVLPLAEVLQDVEPGRSLGSVLSDEGGQFFAFFLSFAVIARFWMVHHRVVEGVGAYDSAFLLLNLLWMLTIVLLPFATQVVGSYPPEPLAVGIYIGTITASSASLAAVTILVWRRPALRRDADEPAPTPWPSLVTTGILVVALLLGTLVRQVNYGAMLLLLLTGPLEGWLRRRERAR</sequence>
<evidence type="ECO:0000256" key="10">
    <source>
        <dbReference type="ARBA" id="ARBA00023136"/>
    </source>
</evidence>
<protein>
    <submittedName>
        <fullName evidence="14">Putative membrane protein</fullName>
    </submittedName>
</protein>
<keyword evidence="4" id="KW-0633">Potassium transport</keyword>
<evidence type="ECO:0000256" key="4">
    <source>
        <dbReference type="ARBA" id="ARBA00022538"/>
    </source>
</evidence>
<dbReference type="PANTHER" id="PTHR31462">
    <property type="entry name" value="ENDOSOMAL/LYSOSOMAL POTASSIUM CHANNEL TMEM175"/>
    <property type="match status" value="1"/>
</dbReference>
<evidence type="ECO:0000256" key="6">
    <source>
        <dbReference type="ARBA" id="ARBA00022826"/>
    </source>
</evidence>
<proteinExistence type="inferred from homology"/>
<keyword evidence="15" id="KW-1185">Reference proteome</keyword>
<dbReference type="GO" id="GO:0015252">
    <property type="term" value="F:proton channel activity"/>
    <property type="evidence" value="ECO:0007669"/>
    <property type="project" value="InterPro"/>
</dbReference>
<evidence type="ECO:0000256" key="11">
    <source>
        <dbReference type="ARBA" id="ARBA00023303"/>
    </source>
</evidence>
<comment type="similarity">
    <text evidence="2">Belongs to the TMEM175 family.</text>
</comment>
<keyword evidence="10 13" id="KW-0472">Membrane</keyword>
<reference evidence="14 15" key="1">
    <citation type="submission" date="2020-07" db="EMBL/GenBank/DDBJ databases">
        <title>Sequencing the genomes of 1000 actinobacteria strains.</title>
        <authorList>
            <person name="Klenk H.-P."/>
        </authorList>
    </citation>
    <scope>NUCLEOTIDE SEQUENCE [LARGE SCALE GENOMIC DNA]</scope>
    <source>
        <strain evidence="14 15">DSM 104001</strain>
    </source>
</reference>
<keyword evidence="7" id="KW-0630">Potassium</keyword>
<evidence type="ECO:0000256" key="3">
    <source>
        <dbReference type="ARBA" id="ARBA00022448"/>
    </source>
</evidence>
<keyword evidence="11" id="KW-0407">Ion channel</keyword>
<feature type="transmembrane region" description="Helical" evidence="13">
    <location>
        <begin position="113"/>
        <end position="137"/>
    </location>
</feature>
<keyword evidence="6" id="KW-0631">Potassium channel</keyword>
<dbReference type="Pfam" id="PF06736">
    <property type="entry name" value="TMEM175"/>
    <property type="match status" value="1"/>
</dbReference>
<evidence type="ECO:0000313" key="14">
    <source>
        <dbReference type="EMBL" id="NYJ04270.1"/>
    </source>
</evidence>
<evidence type="ECO:0000256" key="7">
    <source>
        <dbReference type="ARBA" id="ARBA00022958"/>
    </source>
</evidence>
<keyword evidence="3" id="KW-0813">Transport</keyword>
<evidence type="ECO:0000256" key="8">
    <source>
        <dbReference type="ARBA" id="ARBA00022989"/>
    </source>
</evidence>
<keyword evidence="5 13" id="KW-0812">Transmembrane</keyword>
<feature type="transmembrane region" description="Helical" evidence="13">
    <location>
        <begin position="12"/>
        <end position="30"/>
    </location>
</feature>
<evidence type="ECO:0000256" key="2">
    <source>
        <dbReference type="ARBA" id="ARBA00006920"/>
    </source>
</evidence>
<evidence type="ECO:0000256" key="12">
    <source>
        <dbReference type="ARBA" id="ARBA00034430"/>
    </source>
</evidence>
<evidence type="ECO:0000256" key="9">
    <source>
        <dbReference type="ARBA" id="ARBA00023065"/>
    </source>
</evidence>
<evidence type="ECO:0000256" key="13">
    <source>
        <dbReference type="SAM" id="Phobius"/>
    </source>
</evidence>
<comment type="subcellular location">
    <subcellularLocation>
        <location evidence="1">Membrane</location>
        <topology evidence="1">Multi-pass membrane protein</topology>
    </subcellularLocation>
</comment>
<organism evidence="14 15">
    <name type="scientific">Petropleomorpha daqingensis</name>
    <dbReference type="NCBI Taxonomy" id="2026353"/>
    <lineage>
        <taxon>Bacteria</taxon>
        <taxon>Bacillati</taxon>
        <taxon>Actinomycetota</taxon>
        <taxon>Actinomycetes</taxon>
        <taxon>Geodermatophilales</taxon>
        <taxon>Geodermatophilaceae</taxon>
        <taxon>Petropleomorpha</taxon>
    </lineage>
</organism>
<evidence type="ECO:0000256" key="1">
    <source>
        <dbReference type="ARBA" id="ARBA00004141"/>
    </source>
</evidence>
<dbReference type="GO" id="GO:0016020">
    <property type="term" value="C:membrane"/>
    <property type="evidence" value="ECO:0007669"/>
    <property type="project" value="UniProtKB-SubCell"/>
</dbReference>
<dbReference type="PANTHER" id="PTHR31462:SF5">
    <property type="entry name" value="ENDOSOMAL_LYSOSOMAL PROTON CHANNEL TMEM175"/>
    <property type="match status" value="1"/>
</dbReference>
<comment type="catalytic activity">
    <reaction evidence="12">
        <text>K(+)(in) = K(+)(out)</text>
        <dbReference type="Rhea" id="RHEA:29463"/>
        <dbReference type="ChEBI" id="CHEBI:29103"/>
    </reaction>
</comment>
<comment type="caution">
    <text evidence="14">The sequence shown here is derived from an EMBL/GenBank/DDBJ whole genome shotgun (WGS) entry which is preliminary data.</text>
</comment>
<dbReference type="InterPro" id="IPR010617">
    <property type="entry name" value="TMEM175-like"/>
</dbReference>
<keyword evidence="8 13" id="KW-1133">Transmembrane helix</keyword>
<dbReference type="EMBL" id="JACBZT010000001">
    <property type="protein sequence ID" value="NYJ04270.1"/>
    <property type="molecule type" value="Genomic_DNA"/>
</dbReference>
<dbReference type="GO" id="GO:0005267">
    <property type="term" value="F:potassium channel activity"/>
    <property type="evidence" value="ECO:0007669"/>
    <property type="project" value="UniProtKB-KW"/>
</dbReference>
<dbReference type="RefSeq" id="WP_179715006.1">
    <property type="nucleotide sequence ID" value="NZ_JACBZT010000001.1"/>
</dbReference>
<dbReference type="AlphaFoldDB" id="A0A853C8E9"/>
<name>A0A853C8E9_9ACTN</name>
<feature type="transmembrane region" description="Helical" evidence="13">
    <location>
        <begin position="50"/>
        <end position="68"/>
    </location>
</feature>
<gene>
    <name evidence="14" type="ORF">GGQ55_000548</name>
</gene>
<evidence type="ECO:0000313" key="15">
    <source>
        <dbReference type="Proteomes" id="UP000541969"/>
    </source>
</evidence>
<feature type="transmembrane region" description="Helical" evidence="13">
    <location>
        <begin position="80"/>
        <end position="101"/>
    </location>
</feature>